<protein>
    <submittedName>
        <fullName evidence="1">Uncharacterized protein</fullName>
    </submittedName>
</protein>
<evidence type="ECO:0000313" key="1">
    <source>
        <dbReference type="EMBL" id="KAG2190728.1"/>
    </source>
</evidence>
<comment type="caution">
    <text evidence="1">The sequence shown here is derived from an EMBL/GenBank/DDBJ whole genome shotgun (WGS) entry which is preliminary data.</text>
</comment>
<dbReference type="AlphaFoldDB" id="A0A8H7QDZ0"/>
<dbReference type="OrthoDB" id="2281940at2759"/>
<proteinExistence type="predicted"/>
<gene>
    <name evidence="1" type="ORF">INT46_002058</name>
</gene>
<sequence length="351" mass="39619">MDLNGYVTRNNHFHRAHPGVRMSYTLVNNEDTQVAPSANEYQPDRHNNNIENRGCSIALQWKLSIDQRQLSVSVFKPITHYLSHISSVCRTAGPLKVYSARSLEQSIGFFKDLITGTVKTQAQASNLIEKVAIRSFVNCSVNVVDAANIISPPSYSDDTYWDNADDESCTAQLWIPFLTVQLCDDAEEFEGVKFGILRKAMRNYYRREFSESGIVIDSDINFGLAGRAWLDKPMVISSRYYAKKNREFRRAGYYIMFDSPYFSQRGSLYFLAFVQVMKRHTTAAYDKSISVVDKGSPNVAPKFAVISVNNDIKLQVDLVQFIGSRTKFSVIAPSHVFETDMSITAGSISDL</sequence>
<name>A0A8H7QDZ0_9FUNG</name>
<dbReference type="Proteomes" id="UP000650833">
    <property type="component" value="Unassembled WGS sequence"/>
</dbReference>
<evidence type="ECO:0000313" key="2">
    <source>
        <dbReference type="Proteomes" id="UP000650833"/>
    </source>
</evidence>
<reference evidence="1" key="1">
    <citation type="submission" date="2020-12" db="EMBL/GenBank/DDBJ databases">
        <title>Metabolic potential, ecology and presence of endohyphal bacteria is reflected in genomic diversity of Mucoromycotina.</title>
        <authorList>
            <person name="Muszewska A."/>
            <person name="Okrasinska A."/>
            <person name="Steczkiewicz K."/>
            <person name="Drgas O."/>
            <person name="Orlowska M."/>
            <person name="Perlinska-Lenart U."/>
            <person name="Aleksandrzak-Piekarczyk T."/>
            <person name="Szatraj K."/>
            <person name="Zielenkiewicz U."/>
            <person name="Pilsyk S."/>
            <person name="Malc E."/>
            <person name="Mieczkowski P."/>
            <person name="Kruszewska J.S."/>
            <person name="Biernat P."/>
            <person name="Pawlowska J."/>
        </authorList>
    </citation>
    <scope>NUCLEOTIDE SEQUENCE</scope>
    <source>
        <strain evidence="1">CBS 226.32</strain>
    </source>
</reference>
<dbReference type="EMBL" id="JAEPRC010000913">
    <property type="protein sequence ID" value="KAG2190728.1"/>
    <property type="molecule type" value="Genomic_DNA"/>
</dbReference>
<accession>A0A8H7QDZ0</accession>
<organism evidence="1 2">
    <name type="scientific">Mucor plumbeus</name>
    <dbReference type="NCBI Taxonomy" id="97098"/>
    <lineage>
        <taxon>Eukaryota</taxon>
        <taxon>Fungi</taxon>
        <taxon>Fungi incertae sedis</taxon>
        <taxon>Mucoromycota</taxon>
        <taxon>Mucoromycotina</taxon>
        <taxon>Mucoromycetes</taxon>
        <taxon>Mucorales</taxon>
        <taxon>Mucorineae</taxon>
        <taxon>Mucoraceae</taxon>
        <taxon>Mucor</taxon>
    </lineage>
</organism>
<keyword evidence="2" id="KW-1185">Reference proteome</keyword>